<dbReference type="AlphaFoldDB" id="A0A852VT93"/>
<name>A0A852VT93_PSEA5</name>
<dbReference type="Gene3D" id="3.40.50.2000">
    <property type="entry name" value="Glycogen Phosphorylase B"/>
    <property type="match status" value="2"/>
</dbReference>
<dbReference type="Proteomes" id="UP000549695">
    <property type="component" value="Unassembled WGS sequence"/>
</dbReference>
<feature type="domain" description="Glycosyltransferase subfamily 4-like N-terminal" evidence="5">
    <location>
        <begin position="18"/>
        <end position="192"/>
    </location>
</feature>
<organism evidence="6 7">
    <name type="scientific">Pseudonocardia alni</name>
    <name type="common">Amycolata alni</name>
    <dbReference type="NCBI Taxonomy" id="33907"/>
    <lineage>
        <taxon>Bacteria</taxon>
        <taxon>Bacillati</taxon>
        <taxon>Actinomycetota</taxon>
        <taxon>Actinomycetes</taxon>
        <taxon>Pseudonocardiales</taxon>
        <taxon>Pseudonocardiaceae</taxon>
        <taxon>Pseudonocardia</taxon>
    </lineage>
</organism>
<dbReference type="InterPro" id="IPR028098">
    <property type="entry name" value="Glyco_trans_4-like_N"/>
</dbReference>
<protein>
    <submittedName>
        <fullName evidence="6">Glycosyltransferase involved in cell wall biosynthesis</fullName>
    </submittedName>
</protein>
<evidence type="ECO:0000259" key="5">
    <source>
        <dbReference type="Pfam" id="PF13439"/>
    </source>
</evidence>
<evidence type="ECO:0000259" key="4">
    <source>
        <dbReference type="Pfam" id="PF00534"/>
    </source>
</evidence>
<proteinExistence type="predicted"/>
<dbReference type="PANTHER" id="PTHR45947:SF3">
    <property type="entry name" value="SULFOQUINOVOSYL TRANSFERASE SQD2"/>
    <property type="match status" value="1"/>
</dbReference>
<evidence type="ECO:0000313" key="6">
    <source>
        <dbReference type="EMBL" id="NYG00208.1"/>
    </source>
</evidence>
<dbReference type="PANTHER" id="PTHR45947">
    <property type="entry name" value="SULFOQUINOVOSYL TRANSFERASE SQD2"/>
    <property type="match status" value="1"/>
</dbReference>
<dbReference type="GO" id="GO:0016757">
    <property type="term" value="F:glycosyltransferase activity"/>
    <property type="evidence" value="ECO:0007669"/>
    <property type="project" value="UniProtKB-KW"/>
</dbReference>
<dbReference type="SUPFAM" id="SSF53756">
    <property type="entry name" value="UDP-Glycosyltransferase/glycogen phosphorylase"/>
    <property type="match status" value="1"/>
</dbReference>
<dbReference type="InterPro" id="IPR001296">
    <property type="entry name" value="Glyco_trans_1"/>
</dbReference>
<gene>
    <name evidence="6" type="ORF">HDA37_000493</name>
</gene>
<feature type="domain" description="Glycosyl transferase family 1" evidence="4">
    <location>
        <begin position="201"/>
        <end position="363"/>
    </location>
</feature>
<evidence type="ECO:0000313" key="7">
    <source>
        <dbReference type="Proteomes" id="UP000549695"/>
    </source>
</evidence>
<evidence type="ECO:0000256" key="3">
    <source>
        <dbReference type="SAM" id="MobiDB-lite"/>
    </source>
</evidence>
<feature type="region of interest" description="Disordered" evidence="3">
    <location>
        <begin position="1"/>
        <end position="20"/>
    </location>
</feature>
<keyword evidence="1" id="KW-0328">Glycosyltransferase</keyword>
<evidence type="ECO:0000256" key="2">
    <source>
        <dbReference type="ARBA" id="ARBA00022679"/>
    </source>
</evidence>
<evidence type="ECO:0000256" key="1">
    <source>
        <dbReference type="ARBA" id="ARBA00022676"/>
    </source>
</evidence>
<keyword evidence="7" id="KW-1185">Reference proteome</keyword>
<feature type="region of interest" description="Disordered" evidence="3">
    <location>
        <begin position="385"/>
        <end position="418"/>
    </location>
</feature>
<dbReference type="Pfam" id="PF13439">
    <property type="entry name" value="Glyco_transf_4"/>
    <property type="match status" value="1"/>
</dbReference>
<keyword evidence="2" id="KW-0808">Transferase</keyword>
<dbReference type="EMBL" id="JACCCZ010000001">
    <property type="protein sequence ID" value="NYG00208.1"/>
    <property type="molecule type" value="Genomic_DNA"/>
</dbReference>
<dbReference type="InterPro" id="IPR050194">
    <property type="entry name" value="Glycosyltransferase_grp1"/>
</dbReference>
<comment type="caution">
    <text evidence="6">The sequence shown here is derived from an EMBL/GenBank/DDBJ whole genome shotgun (WGS) entry which is preliminary data.</text>
</comment>
<dbReference type="GO" id="GO:1901137">
    <property type="term" value="P:carbohydrate derivative biosynthetic process"/>
    <property type="evidence" value="ECO:0007669"/>
    <property type="project" value="UniProtKB-ARBA"/>
</dbReference>
<reference evidence="6 7" key="1">
    <citation type="submission" date="2020-07" db="EMBL/GenBank/DDBJ databases">
        <title>Sequencing the genomes of 1000 actinobacteria strains.</title>
        <authorList>
            <person name="Klenk H.-P."/>
        </authorList>
    </citation>
    <scope>NUCLEOTIDE SEQUENCE [LARGE SCALE GENOMIC DNA]</scope>
    <source>
        <strain evidence="6 7">DSM 44749</strain>
    </source>
</reference>
<sequence>MVSEHASPLVDPGGPDAGGQNVHVRELALALGRAGHEVTVCTRRDDPDLAEIVDLGDGVRVRHITGGPPKPIDKDDLVEHVPELADGLDRAWQAERPDVVHAHFWMSGWASTGPARRHGAALVQTFHALGSVKRRHQGVEDTSPNSRIRVEAALARRAHRVIASCPDEAAELIRLGVPVRPIETVPSGVDTALFCPDGPEALRTDAPRLLVLGRLVRRKGIDETVAALAAVPGAELVIAGGSDNPDRDPDVARLRSLADRMGVADRVRFAGAVRRDAVPGLLRSADVVVCAPWYEPFGIVPLEAMACGRPVVATRVGGLADTVVHGHTGMHVPPHEPAALAAALRDLLADPARRAGMGAAGRSRAVEGYGWDRVAGRVARVHRHAVQESTGSVRRTTASCSASRSSAARVVTGGTRSR</sequence>
<accession>A0A852VT93</accession>
<dbReference type="Pfam" id="PF00534">
    <property type="entry name" value="Glycos_transf_1"/>
    <property type="match status" value="1"/>
</dbReference>
<feature type="compositionally biased region" description="Low complexity" evidence="3">
    <location>
        <begin position="392"/>
        <end position="412"/>
    </location>
</feature>